<keyword evidence="8" id="KW-1185">Reference proteome</keyword>
<dbReference type="GO" id="GO:0019843">
    <property type="term" value="F:rRNA binding"/>
    <property type="evidence" value="ECO:0007669"/>
    <property type="project" value="InterPro"/>
</dbReference>
<dbReference type="SUPFAM" id="SSF74731">
    <property type="entry name" value="Ribosomal protein L20"/>
    <property type="match status" value="1"/>
</dbReference>
<dbReference type="STRING" id="88036.C7B2H0"/>
<proteinExistence type="inferred from homology"/>
<evidence type="ECO:0000313" key="6">
    <source>
        <dbReference type="EMBL" id="ADH10398.1"/>
    </source>
</evidence>
<dbReference type="RefSeq" id="YP_003097503.1">
    <property type="nucleotide sequence ID" value="NC_013086.1"/>
</dbReference>
<accession>C7B2H0</accession>
<reference evidence="5" key="2">
    <citation type="submission" date="2009-02" db="EMBL/GenBank/DDBJ databases">
        <title>Genus-wide GC-bias in Selaginella plastid DNA.</title>
        <authorList>
            <person name="Smith D.R."/>
        </authorList>
    </citation>
    <scope>NUCLEOTIDE SEQUENCE</scope>
</reference>
<dbReference type="PANTHER" id="PTHR10986">
    <property type="entry name" value="39S RIBOSOMAL PROTEIN L20"/>
    <property type="match status" value="1"/>
</dbReference>
<dbReference type="Proteomes" id="UP000001514">
    <property type="component" value="Plastid"/>
</dbReference>
<comment type="similarity">
    <text evidence="1">Belongs to the bacterial ribosomal protein bL20 family.</text>
</comment>
<evidence type="ECO:0000313" key="8">
    <source>
        <dbReference type="Proteomes" id="UP000001514"/>
    </source>
</evidence>
<dbReference type="Gramene" id="ADH10398">
    <property type="protein sequence ID" value="ADH10398"/>
    <property type="gene ID" value="ADH10398"/>
</dbReference>
<organism evidence="8">
    <name type="scientific">Selaginella moellendorffii</name>
    <name type="common">Spikemoss</name>
    <dbReference type="NCBI Taxonomy" id="88036"/>
    <lineage>
        <taxon>Eukaryota</taxon>
        <taxon>Viridiplantae</taxon>
        <taxon>Streptophyta</taxon>
        <taxon>Embryophyta</taxon>
        <taxon>Tracheophyta</taxon>
        <taxon>Lycopodiopsida</taxon>
        <taxon>Selaginellales</taxon>
        <taxon>Selaginellaceae</taxon>
        <taxon>Selaginella</taxon>
    </lineage>
</organism>
<keyword evidence="3" id="KW-0687">Ribonucleoprotein</keyword>
<dbReference type="GO" id="GO:0006412">
    <property type="term" value="P:translation"/>
    <property type="evidence" value="ECO:0007669"/>
    <property type="project" value="InterPro"/>
</dbReference>
<dbReference type="GO" id="GO:0005840">
    <property type="term" value="C:ribosome"/>
    <property type="evidence" value="ECO:0007669"/>
    <property type="project" value="UniProtKB-KW"/>
</dbReference>
<dbReference type="InterPro" id="IPR035566">
    <property type="entry name" value="Ribosomal_protein_bL20_C"/>
</dbReference>
<gene>
    <name evidence="5" type="primary">rpl20</name>
</gene>
<reference evidence="5" key="3">
    <citation type="submission" date="2009-03" db="EMBL/GenBank/DDBJ databases">
        <authorList>
            <person name="Banks J.A."/>
        </authorList>
    </citation>
    <scope>NUCLEOTIDE SEQUENCE</scope>
</reference>
<evidence type="ECO:0000313" key="5">
    <source>
        <dbReference type="EMBL" id="ACT89008.1"/>
    </source>
</evidence>
<dbReference type="Pfam" id="PF00453">
    <property type="entry name" value="Ribosomal_L20"/>
    <property type="match status" value="1"/>
</dbReference>
<dbReference type="GO" id="GO:1990904">
    <property type="term" value="C:ribonucleoprotein complex"/>
    <property type="evidence" value="ECO:0007669"/>
    <property type="project" value="UniProtKB-KW"/>
</dbReference>
<dbReference type="InParanoid" id="C7B2H0"/>
<evidence type="ECO:0000256" key="3">
    <source>
        <dbReference type="ARBA" id="ARBA00023274"/>
    </source>
</evidence>
<reference evidence="8" key="1">
    <citation type="journal article" date="2009" name="Plant Mol. Biol.">
        <title>Unparalleled GC content in the plastid DNA of Selaginella.</title>
        <authorList>
            <person name="Smith D.R."/>
        </authorList>
    </citation>
    <scope>NUCLEOTIDE SEQUENCE [LARGE SCALE GENOMIC DNA]</scope>
</reference>
<evidence type="ECO:0000256" key="2">
    <source>
        <dbReference type="ARBA" id="ARBA00022980"/>
    </source>
</evidence>
<dbReference type="KEGG" id="smo:SemoP_p038"/>
<dbReference type="EMBL" id="HM173080">
    <property type="protein sequence ID" value="ADH10398.1"/>
    <property type="molecule type" value="Genomic_DNA"/>
</dbReference>
<keyword evidence="5" id="KW-0934">Plastid</keyword>
<sequence>MTRVTPGYAARQTRRKRMKLASGFRGAHSKVVRAGKQPVVRRAPASPHRDRYKCKRYCRRPWIARTNAAARNAAESPTQHPFGFCRPGTTHLCRIVQCSRRWGCTRKWQPKHHKISNNNIVGE</sequence>
<dbReference type="InterPro" id="IPR005813">
    <property type="entry name" value="Ribosomal_bL20"/>
</dbReference>
<keyword evidence="2 5" id="KW-0689">Ribosomal protein</keyword>
<reference evidence="7" key="5">
    <citation type="journal article" date="2018" name="J. ISSAAS">
        <title>The Unique Evolutionary Trajectory 1 and Dynamic Conformations of DR and IR/DR-coexisting Plastomes of the Early Vascular Plant Selaginellaceae (Lycophyte).</title>
        <authorList>
            <person name="Zhang H.-R."/>
            <person name="Xiang Q.-P."/>
            <person name="Zhang X.-C."/>
        </authorList>
    </citation>
    <scope>NUCLEOTIDE SEQUENCE</scope>
</reference>
<dbReference type="Gene3D" id="6.10.160.10">
    <property type="match status" value="1"/>
</dbReference>
<protein>
    <recommendedName>
        <fullName evidence="4">Large ribosomal subunit protein bL20c</fullName>
    </recommendedName>
</protein>
<evidence type="ECO:0000256" key="1">
    <source>
        <dbReference type="ARBA" id="ARBA00007698"/>
    </source>
</evidence>
<dbReference type="AlphaFoldDB" id="C7B2H0"/>
<name>C7B2H0_SELML</name>
<geneLocation type="plastid" evidence="5"/>
<dbReference type="EMBL" id="FJ755183">
    <property type="protein sequence ID" value="ACT89008.1"/>
    <property type="molecule type" value="Genomic_DNA"/>
</dbReference>
<dbReference type="EMBL" id="MG272484">
    <property type="protein sequence ID" value="QBL07987.1"/>
    <property type="molecule type" value="Genomic_DNA"/>
</dbReference>
<reference evidence="6" key="4">
    <citation type="journal article" date="2011" name="Science">
        <title>The Selaginella genome identifies genetic changes associated with the evolution of vascular plants.</title>
        <authorList>
            <person name="Banks J.A."/>
            <person name="Nishiyama T."/>
            <person name="Hasebe M."/>
            <person name="Bowman J.L."/>
            <person name="Gribskov M."/>
            <person name="dePamphilis C."/>
            <person name="Albert V.A."/>
            <person name="Aono N."/>
            <person name="Aoyama T."/>
            <person name="Ambrose B.A."/>
            <person name="Ashton N.W."/>
            <person name="Axtell M.J."/>
            <person name="Barker E."/>
            <person name="Barker M.S."/>
            <person name="Bennetzen J.L."/>
            <person name="Bonawitz N.D."/>
            <person name="Chapple C."/>
            <person name="Cheng C."/>
            <person name="Correa L.G."/>
            <person name="Dacre M."/>
            <person name="DeBarry J."/>
            <person name="Dreyer I."/>
            <person name="Elias M."/>
            <person name="Engstrom E.M."/>
            <person name="Estelle M."/>
            <person name="Feng L."/>
            <person name="Finet C."/>
            <person name="Floyd S.K."/>
            <person name="Frommer W.B."/>
            <person name="Fujita T."/>
            <person name="Gramzow L."/>
            <person name="Gutensohn M."/>
            <person name="Harholt J."/>
            <person name="Hattori M."/>
            <person name="Heyl A."/>
            <person name="Hirai T."/>
            <person name="Hiwatashi Y."/>
            <person name="Ishikawa M."/>
            <person name="Iwata M."/>
            <person name="Karol K.G."/>
            <person name="Koehler B."/>
            <person name="Kolukisaoglu U."/>
            <person name="Kubo M."/>
            <person name="Kurata T."/>
            <person name="Lalonde S."/>
            <person name="Li K."/>
            <person name="Li Y."/>
            <person name="Litt A."/>
            <person name="Lyons E."/>
            <person name="Manning G."/>
            <person name="Maruyama T."/>
            <person name="Michael T.P."/>
            <person name="Mikami K."/>
            <person name="Miyazaki S."/>
            <person name="Morinaga S."/>
            <person name="Murata T."/>
            <person name="Mueller-Roeber B."/>
            <person name="Nelson D.R."/>
            <person name="Obara M."/>
            <person name="Oguri Y."/>
            <person name="Olmstead R.G."/>
            <person name="Onodera N."/>
            <person name="Petersen B.L."/>
            <person name="Pils B."/>
            <person name="Prigge M."/>
            <person name="Rensing S.A."/>
            <person name="Riano-Pachon D.M."/>
            <person name="Roberts A.W."/>
            <person name="Sato Y."/>
            <person name="Scheller H.V."/>
            <person name="Schulz B."/>
            <person name="Schulz C."/>
            <person name="Shakirov E.V."/>
            <person name="Shibagaki N."/>
            <person name="Shinohara N."/>
            <person name="Shippen D.E."/>
            <person name="Soerensen I."/>
            <person name="Sotooka R."/>
            <person name="Sugimoto N."/>
            <person name="Sugita M."/>
            <person name="Sumikawa N."/>
            <person name="Tanurdzic M."/>
            <person name="Theissen G."/>
            <person name="Ulvskov P."/>
            <person name="Wakazuki S."/>
            <person name="Weng J.K."/>
            <person name="Willats W.W."/>
            <person name="Wipf D."/>
            <person name="Wolf P.G."/>
            <person name="Yang L."/>
            <person name="Zimmer A.D."/>
            <person name="Zhu Q."/>
            <person name="Mitros T."/>
            <person name="Hellsten U."/>
            <person name="Loque D."/>
            <person name="Otillar R."/>
            <person name="Salamov A."/>
            <person name="Schmutz J."/>
            <person name="Shapiro H."/>
            <person name="Lindquist E."/>
            <person name="Lucas S."/>
            <person name="Rokhsar D."/>
            <person name="Grigoriev I.V."/>
        </authorList>
    </citation>
    <scope>NUCLEOTIDE SEQUENCE</scope>
</reference>
<dbReference type="GeneID" id="8302301"/>
<keyword evidence="6" id="KW-0150">Chloroplast</keyword>
<dbReference type="HOGENOM" id="CLU_2019219_0_0_1"/>
<dbReference type="eggNOG" id="KOG4707">
    <property type="taxonomic scope" value="Eukaryota"/>
</dbReference>
<evidence type="ECO:0000313" key="7">
    <source>
        <dbReference type="EMBL" id="QBL07987.1"/>
    </source>
</evidence>
<evidence type="ECO:0000256" key="4">
    <source>
        <dbReference type="ARBA" id="ARBA00035295"/>
    </source>
</evidence>
<dbReference type="GO" id="GO:0003735">
    <property type="term" value="F:structural constituent of ribosome"/>
    <property type="evidence" value="ECO:0000318"/>
    <property type="project" value="GO_Central"/>
</dbReference>